<dbReference type="PANTHER" id="PTHR11439">
    <property type="entry name" value="GAG-POL-RELATED RETROTRANSPOSON"/>
    <property type="match status" value="1"/>
</dbReference>
<dbReference type="Proteomes" id="UP000186817">
    <property type="component" value="Unassembled WGS sequence"/>
</dbReference>
<dbReference type="OrthoDB" id="421047at2759"/>
<comment type="caution">
    <text evidence="1">The sequence shown here is derived from an EMBL/GenBank/DDBJ whole genome shotgun (WGS) entry which is preliminary data.</text>
</comment>
<dbReference type="AlphaFoldDB" id="A0A1Q9C847"/>
<evidence type="ECO:0000313" key="1">
    <source>
        <dbReference type="EMBL" id="OLP79096.1"/>
    </source>
</evidence>
<accession>A0A1Q9C847</accession>
<protein>
    <submittedName>
        <fullName evidence="1">Transposon Ty4-H Gag-Pol polyprotein</fullName>
    </submittedName>
</protein>
<gene>
    <name evidence="1" type="primary">TY4B-H</name>
    <name evidence="1" type="ORF">AK812_SmicGene40651</name>
</gene>
<evidence type="ECO:0000313" key="2">
    <source>
        <dbReference type="Proteomes" id="UP000186817"/>
    </source>
</evidence>
<name>A0A1Q9C847_SYMMI</name>
<keyword evidence="2" id="KW-1185">Reference proteome</keyword>
<dbReference type="PANTHER" id="PTHR11439:SF467">
    <property type="entry name" value="INTEGRASE CATALYTIC DOMAIN-CONTAINING PROTEIN"/>
    <property type="match status" value="1"/>
</dbReference>
<proteinExistence type="predicted"/>
<dbReference type="EMBL" id="LSRX01001525">
    <property type="protein sequence ID" value="OLP79096.1"/>
    <property type="molecule type" value="Genomic_DNA"/>
</dbReference>
<organism evidence="1 2">
    <name type="scientific">Symbiodinium microadriaticum</name>
    <name type="common">Dinoflagellate</name>
    <name type="synonym">Zooxanthella microadriatica</name>
    <dbReference type="NCBI Taxonomy" id="2951"/>
    <lineage>
        <taxon>Eukaryota</taxon>
        <taxon>Sar</taxon>
        <taxon>Alveolata</taxon>
        <taxon>Dinophyceae</taxon>
        <taxon>Suessiales</taxon>
        <taxon>Symbiodiniaceae</taxon>
        <taxon>Symbiodinium</taxon>
    </lineage>
</organism>
<dbReference type="CDD" id="cd09272">
    <property type="entry name" value="RNase_HI_RT_Ty1"/>
    <property type="match status" value="1"/>
</dbReference>
<reference evidence="1 2" key="1">
    <citation type="submission" date="2016-02" db="EMBL/GenBank/DDBJ databases">
        <title>Genome analysis of coral dinoflagellate symbionts highlights evolutionary adaptations to a symbiotic lifestyle.</title>
        <authorList>
            <person name="Aranda M."/>
            <person name="Li Y."/>
            <person name="Liew Y.J."/>
            <person name="Baumgarten S."/>
            <person name="Simakov O."/>
            <person name="Wilson M."/>
            <person name="Piel J."/>
            <person name="Ashoor H."/>
            <person name="Bougouffa S."/>
            <person name="Bajic V.B."/>
            <person name="Ryu T."/>
            <person name="Ravasi T."/>
            <person name="Bayer T."/>
            <person name="Micklem G."/>
            <person name="Kim H."/>
            <person name="Bhak J."/>
            <person name="Lajeunesse T.C."/>
            <person name="Voolstra C.R."/>
        </authorList>
    </citation>
    <scope>NUCLEOTIDE SEQUENCE [LARGE SCALE GENOMIC DNA]</scope>
    <source>
        <strain evidence="1 2">CCMP2467</strain>
    </source>
</reference>
<sequence length="783" mass="87494">MHRNLSVKRHRNSHNARDKESYLIPISDFKDGGLWVQLRAGEEFNEDEVVMLDGERGRVESFQSEEGNRRTISFNSRMWHATRPWSGDRQVLAVYNVRGLTKLNEEIVEALGFQLPQDLVSSQVPRIRKLLGNEGGETQEPQQMEAELELVETVMHIRMTEEEWISTGARYGVDHYIAEMAARWRYINPQDGDLNSVIPAAIVADLGRDWVQHPRIFLVNDDGEELRVGRMMAMTTTRAPSFDPEGMTANWIKACKVYNEVLNIEEMVFGFIVGRWLDLLSLMGLAKTVESLLYQTWIFVEVCEDEFAEEGEARIGKAALENLYTTNIEKILDAADEGNPLKVTHTVDPREVLPVVDKWVPAMQAELTALEQMPAIKRYKGAEAKALRQDPNIVIVPSKLVFTVKPGATPGTYRRKVRGVACGNFSGESAEELGDVHSAGATIDLVRLCLSEVNANPGWIAATDDLKTAFLRAPIPEQPNGRRYAMEAPRAMVRAGLAEAGELWLATAAVYGFQRSPKWWSEYRNTVARRARYASPTGGTMKIVACVTDETLHKTFLGLELSLTGEGDMKVNQRGYIDELLRKHQVSTYSKIPFVKEWATDAIPENPNRSPELVKEAHQRCGEIFWTTQRSRPDASYAAMVMARLTTRWPERSIEIAKKILSYYNSTRDAGFVVSRNQPRHLAMYSDASHSPAGEKSISGTVVLLRGLPVCWRVANQGLTALSSAEAELIALSEGAQLVRSVKTTLQDMGIVPDKCELRVDASAGDCGGELRRQLANPSSTTT</sequence>